<proteinExistence type="predicted"/>
<dbReference type="AlphaFoldDB" id="A0A485K9U2"/>
<dbReference type="GO" id="GO:0009190">
    <property type="term" value="P:cyclic nucleotide biosynthetic process"/>
    <property type="evidence" value="ECO:0007669"/>
    <property type="project" value="InterPro"/>
</dbReference>
<keyword evidence="5" id="KW-1185">Reference proteome</keyword>
<reference evidence="4 5" key="1">
    <citation type="submission" date="2019-03" db="EMBL/GenBank/DDBJ databases">
        <authorList>
            <person name="Gaulin E."/>
            <person name="Dumas B."/>
        </authorList>
    </citation>
    <scope>NUCLEOTIDE SEQUENCE [LARGE SCALE GENOMIC DNA]</scope>
    <source>
        <strain evidence="4">CBS 568.67</strain>
    </source>
</reference>
<dbReference type="OrthoDB" id="60033at2759"/>
<organism evidence="4 5">
    <name type="scientific">Aphanomyces stellatus</name>
    <dbReference type="NCBI Taxonomy" id="120398"/>
    <lineage>
        <taxon>Eukaryota</taxon>
        <taxon>Sar</taxon>
        <taxon>Stramenopiles</taxon>
        <taxon>Oomycota</taxon>
        <taxon>Saprolegniomycetes</taxon>
        <taxon>Saprolegniales</taxon>
        <taxon>Verrucalvaceae</taxon>
        <taxon>Aphanomyces</taxon>
    </lineage>
</organism>
<evidence type="ECO:0000256" key="1">
    <source>
        <dbReference type="SAM" id="Phobius"/>
    </source>
</evidence>
<keyword evidence="1" id="KW-1133">Transmembrane helix</keyword>
<evidence type="ECO:0000313" key="5">
    <source>
        <dbReference type="Proteomes" id="UP000332933"/>
    </source>
</evidence>
<keyword evidence="1" id="KW-0472">Membrane</keyword>
<dbReference type="PROSITE" id="PS50125">
    <property type="entry name" value="GUANYLATE_CYCLASE_2"/>
    <property type="match status" value="1"/>
</dbReference>
<protein>
    <submittedName>
        <fullName evidence="4">Aste57867_1250 protein</fullName>
    </submittedName>
</protein>
<dbReference type="CDD" id="cd07302">
    <property type="entry name" value="CHD"/>
    <property type="match status" value="1"/>
</dbReference>
<dbReference type="EMBL" id="VJMH01000090">
    <property type="protein sequence ID" value="KAF0719136.1"/>
    <property type="molecule type" value="Genomic_DNA"/>
</dbReference>
<accession>A0A485K9U2</accession>
<keyword evidence="1" id="KW-0812">Transmembrane</keyword>
<dbReference type="GO" id="GO:0035556">
    <property type="term" value="P:intracellular signal transduction"/>
    <property type="evidence" value="ECO:0007669"/>
    <property type="project" value="InterPro"/>
</dbReference>
<dbReference type="InterPro" id="IPR001054">
    <property type="entry name" value="A/G_cyclase"/>
</dbReference>
<dbReference type="Gene3D" id="3.30.70.1230">
    <property type="entry name" value="Nucleotide cyclase"/>
    <property type="match status" value="1"/>
</dbReference>
<feature type="transmembrane region" description="Helical" evidence="1">
    <location>
        <begin position="110"/>
        <end position="126"/>
    </location>
</feature>
<dbReference type="Proteomes" id="UP000332933">
    <property type="component" value="Unassembled WGS sequence"/>
</dbReference>
<evidence type="ECO:0000259" key="2">
    <source>
        <dbReference type="PROSITE" id="PS50125"/>
    </source>
</evidence>
<evidence type="ECO:0000313" key="3">
    <source>
        <dbReference type="EMBL" id="KAF0719136.1"/>
    </source>
</evidence>
<dbReference type="EMBL" id="CAADRA010000090">
    <property type="protein sequence ID" value="VFT78469.1"/>
    <property type="molecule type" value="Genomic_DNA"/>
</dbReference>
<sequence>MAFQHEDISNLFERFVKKGSSDIAPQAMYELLSEAYNGAEVPEHAVNNVLGYFCTSTLKKDSPFDQGISRDSFARGIRQMELKHNGTHIDIFESHTKAVERMVSPELSDIVIKRILILILVVLVIIPQMNWKNKTNAELYEYSLIELHRYSFTALHLSDNEAVLPEPFVEELKSICSTLDLLYLQLHNISPNDLNSTLKEFSKVEVNGFDNIKSKFRRKQIEIVQIVGCTDDELDIAFEVIPREDSQCISTAIFDLRRQMKKVYEFSMLINFLTLLSVVASVLYLEYETYATVIKPIESMLSVVRKLSTEPVTPIKVQPGEPRNEILQLQNTLVKIASLVQIGFGAAGAEILAGNMLEGDFNPMAPGKKVYAIFGFCSIRNFLEATDLLKEEIMQYTNQIGGVVHESVDSFGGHANKNIGQAFLLVWKVKKTSIEVSIGSGSQVPQHMSPKKNSLLSVMESDKINRQLGCLTIADKALVSFLKIQLDLFHSPTLDSYQKNIQSTKAQRAVPMGFGLHFGWAIEGAIGSGFKIDASYLSPDVNMSARLEAATKQFGVTILFSHTFHKLLSHHIQDMCRLIDCVTVKGSEKPLSLYTFDVYRISELSNLNLGTEEHLIQLQCGIPVEFRSSFDRGVNKYLEGNWPEARSFIEDALRWQPHDGPSESILRVMAEDNYEAPSNWTGYRALREK</sequence>
<dbReference type="PANTHER" id="PTHR43336">
    <property type="entry name" value="OXYGEN SENSOR HISTIDINE KINASE RESPONSE REGULATOR DEVS/DOSS"/>
    <property type="match status" value="1"/>
</dbReference>
<evidence type="ECO:0000313" key="4">
    <source>
        <dbReference type="EMBL" id="VFT78469.1"/>
    </source>
</evidence>
<feature type="domain" description="Guanylate cyclase" evidence="2">
    <location>
        <begin position="373"/>
        <end position="548"/>
    </location>
</feature>
<gene>
    <name evidence="4" type="primary">Aste57867_1250</name>
    <name evidence="3" type="ORF">As57867_001249</name>
    <name evidence="4" type="ORF">ASTE57867_1250</name>
</gene>
<dbReference type="PANTHER" id="PTHR43336:SF3">
    <property type="entry name" value="GUANYLATE CYCLASE DOMAIN-CONTAINING PROTEIN"/>
    <property type="match status" value="1"/>
</dbReference>
<reference evidence="3" key="2">
    <citation type="submission" date="2019-06" db="EMBL/GenBank/DDBJ databases">
        <title>Genomics analysis of Aphanomyces spp. identifies a new class of oomycete effector associated with host adaptation.</title>
        <authorList>
            <person name="Gaulin E."/>
        </authorList>
    </citation>
    <scope>NUCLEOTIDE SEQUENCE</scope>
    <source>
        <strain evidence="3">CBS 578.67</strain>
    </source>
</reference>
<dbReference type="InterPro" id="IPR029787">
    <property type="entry name" value="Nucleotide_cyclase"/>
</dbReference>
<feature type="transmembrane region" description="Helical" evidence="1">
    <location>
        <begin position="266"/>
        <end position="285"/>
    </location>
</feature>
<dbReference type="SUPFAM" id="SSF55073">
    <property type="entry name" value="Nucleotide cyclase"/>
    <property type="match status" value="1"/>
</dbReference>
<name>A0A485K9U2_9STRA</name>